<name>A0A914RMP8_PAREQ</name>
<dbReference type="Pfam" id="PF04979">
    <property type="entry name" value="IPP-2"/>
    <property type="match status" value="1"/>
</dbReference>
<comment type="similarity">
    <text evidence="1">Belongs to the protein phosphatase inhibitor 2 family.</text>
</comment>
<dbReference type="GO" id="GO:0009966">
    <property type="term" value="P:regulation of signal transduction"/>
    <property type="evidence" value="ECO:0007669"/>
    <property type="project" value="InterPro"/>
</dbReference>
<dbReference type="Proteomes" id="UP000887564">
    <property type="component" value="Unplaced"/>
</dbReference>
<protein>
    <submittedName>
        <fullName evidence="3">Secreted protein</fullName>
    </submittedName>
</protein>
<sequence>LLCICAFYKRSGATYTDRDCACTSIVSAQCKSVGHGDCSRDVDFRQWGDQPYKGGGRLIGKSCACVMREIIPAHKREFEKKRKAHYNEGAALRPSDHQRPF</sequence>
<dbReference type="InterPro" id="IPR007062">
    <property type="entry name" value="PPI-2"/>
</dbReference>
<keyword evidence="2" id="KW-1185">Reference proteome</keyword>
<organism evidence="2 3">
    <name type="scientific">Parascaris equorum</name>
    <name type="common">Equine roundworm</name>
    <dbReference type="NCBI Taxonomy" id="6256"/>
    <lineage>
        <taxon>Eukaryota</taxon>
        <taxon>Metazoa</taxon>
        <taxon>Ecdysozoa</taxon>
        <taxon>Nematoda</taxon>
        <taxon>Chromadorea</taxon>
        <taxon>Rhabditida</taxon>
        <taxon>Spirurina</taxon>
        <taxon>Ascaridomorpha</taxon>
        <taxon>Ascaridoidea</taxon>
        <taxon>Ascarididae</taxon>
        <taxon>Parascaris</taxon>
    </lineage>
</organism>
<dbReference type="AlphaFoldDB" id="A0A914RMP8"/>
<reference evidence="3" key="1">
    <citation type="submission" date="2022-11" db="UniProtKB">
        <authorList>
            <consortium name="WormBaseParasite"/>
        </authorList>
    </citation>
    <scope>IDENTIFICATION</scope>
</reference>
<proteinExistence type="inferred from homology"/>
<accession>A0A914RMP8</accession>
<evidence type="ECO:0000313" key="2">
    <source>
        <dbReference type="Proteomes" id="UP000887564"/>
    </source>
</evidence>
<evidence type="ECO:0000313" key="3">
    <source>
        <dbReference type="WBParaSite" id="PEQ_0000315501-mRNA-1"/>
    </source>
</evidence>
<dbReference type="GO" id="GO:0004864">
    <property type="term" value="F:protein phosphatase inhibitor activity"/>
    <property type="evidence" value="ECO:0007669"/>
    <property type="project" value="InterPro"/>
</dbReference>
<evidence type="ECO:0000256" key="1">
    <source>
        <dbReference type="ARBA" id="ARBA00005472"/>
    </source>
</evidence>
<dbReference type="WBParaSite" id="PEQ_0000315501-mRNA-1">
    <property type="protein sequence ID" value="PEQ_0000315501-mRNA-1"/>
    <property type="gene ID" value="PEQ_0000315501"/>
</dbReference>